<keyword evidence="2" id="KW-1133">Transmembrane helix</keyword>
<feature type="transmembrane region" description="Helical" evidence="2">
    <location>
        <begin position="481"/>
        <end position="504"/>
    </location>
</feature>
<accession>A0A136IPR9</accession>
<dbReference type="STRING" id="196109.A0A136IPR9"/>
<dbReference type="PROSITE" id="PS51462">
    <property type="entry name" value="NUDIX"/>
    <property type="match status" value="1"/>
</dbReference>
<keyword evidence="5" id="KW-1185">Reference proteome</keyword>
<sequence>MVANESGQVVRALHRALDFLVANPSPHVPTPEGCRKRASVAIIIRVRPAFSPVPPPPSSSSSTSTSPDVPAEPQDTPGTVTPSSEDSTLHDHKDNPPTSLADFFAQEWVHQGDPEVLFIKRASQAGDRWSGHVALPGGKRDPTDASDLAAAIREAREEVGLDIDPASSSTSGCLLAGSLPERVVAQTWGSSPLMVLCPYIFLLTAPDVPRARPQPTEVASAHWVPLRALLNPALRTREYVDTSGRMTVGLGGVAAVPARWLLRGMIGRMCFSAIRLCPSESVHASSIPGFVPSAAAGETRVQSFLEGALGITPPAKKAGLAYQADLLLWGLTLGVMADFLDMLPPYNAVRLWLYPTFTVPDLRLLVWLLTRGLRKGNAGDLSAGTWAREVPPTAAAARSGEGGGGAGGNITAVDDTCVAVPGAAETTSLPAADANNAITSDKRPPPRCRKNDVGISGLGLGADPARRDSVSRLLVGYYERISVAIVVFLAYRTALAGGLGWWAWRKGLGAWLLRRRS</sequence>
<dbReference type="InterPro" id="IPR015797">
    <property type="entry name" value="NUDIX_hydrolase-like_dom_sf"/>
</dbReference>
<dbReference type="Gene3D" id="3.90.79.10">
    <property type="entry name" value="Nucleoside Triphosphate Pyrophosphohydrolase"/>
    <property type="match status" value="1"/>
</dbReference>
<dbReference type="Pfam" id="PF00293">
    <property type="entry name" value="NUDIX"/>
    <property type="match status" value="1"/>
</dbReference>
<dbReference type="EMBL" id="KQ964265">
    <property type="protein sequence ID" value="KXJ86927.1"/>
    <property type="molecule type" value="Genomic_DNA"/>
</dbReference>
<dbReference type="AlphaFoldDB" id="A0A136IPR9"/>
<feature type="domain" description="Nudix hydrolase" evidence="3">
    <location>
        <begin position="94"/>
        <end position="247"/>
    </location>
</feature>
<dbReference type="SUPFAM" id="SSF55811">
    <property type="entry name" value="Nudix"/>
    <property type="match status" value="1"/>
</dbReference>
<reference evidence="5" key="1">
    <citation type="submission" date="2016-02" db="EMBL/GenBank/DDBJ databases">
        <title>Draft genome sequence of Microdochium bolleyi, a fungal endophyte of beachgrass.</title>
        <authorList>
            <consortium name="DOE Joint Genome Institute"/>
            <person name="David A.S."/>
            <person name="May G."/>
            <person name="Haridas S."/>
            <person name="Lim J."/>
            <person name="Wang M."/>
            <person name="Labutti K."/>
            <person name="Lipzen A."/>
            <person name="Barry K."/>
            <person name="Grigoriev I.V."/>
        </authorList>
    </citation>
    <scope>NUCLEOTIDE SEQUENCE [LARGE SCALE GENOMIC DNA]</scope>
    <source>
        <strain evidence="5">J235TASD1</strain>
    </source>
</reference>
<keyword evidence="2" id="KW-0812">Transmembrane</keyword>
<dbReference type="GO" id="GO:0010945">
    <property type="term" value="F:coenzyme A diphosphatase activity"/>
    <property type="evidence" value="ECO:0007669"/>
    <property type="project" value="InterPro"/>
</dbReference>
<dbReference type="InterPro" id="IPR045121">
    <property type="entry name" value="CoAse"/>
</dbReference>
<feature type="compositionally biased region" description="Polar residues" evidence="1">
    <location>
        <begin position="76"/>
        <end position="86"/>
    </location>
</feature>
<evidence type="ECO:0000259" key="3">
    <source>
        <dbReference type="PROSITE" id="PS51462"/>
    </source>
</evidence>
<dbReference type="InParanoid" id="A0A136IPR9"/>
<dbReference type="PANTHER" id="PTHR12992">
    <property type="entry name" value="NUDIX HYDROLASE"/>
    <property type="match status" value="1"/>
</dbReference>
<gene>
    <name evidence="4" type="ORF">Micbo1qcDRAFT_236674</name>
</gene>
<evidence type="ECO:0000256" key="1">
    <source>
        <dbReference type="SAM" id="MobiDB-lite"/>
    </source>
</evidence>
<evidence type="ECO:0000256" key="2">
    <source>
        <dbReference type="SAM" id="Phobius"/>
    </source>
</evidence>
<dbReference type="PANTHER" id="PTHR12992:SF44">
    <property type="entry name" value="NUDIX HYDROLASE DOMAIN-CONTAINING PROTEIN"/>
    <property type="match status" value="1"/>
</dbReference>
<dbReference type="InterPro" id="IPR000086">
    <property type="entry name" value="NUDIX_hydrolase_dom"/>
</dbReference>
<dbReference type="OrthoDB" id="77989at2759"/>
<evidence type="ECO:0000313" key="5">
    <source>
        <dbReference type="Proteomes" id="UP000070501"/>
    </source>
</evidence>
<feature type="region of interest" description="Disordered" evidence="1">
    <location>
        <begin position="49"/>
        <end position="97"/>
    </location>
</feature>
<dbReference type="Proteomes" id="UP000070501">
    <property type="component" value="Unassembled WGS sequence"/>
</dbReference>
<protein>
    <recommendedName>
        <fullName evidence="3">Nudix hydrolase domain-containing protein</fullName>
    </recommendedName>
</protein>
<feature type="compositionally biased region" description="Low complexity" evidence="1">
    <location>
        <begin position="59"/>
        <end position="69"/>
    </location>
</feature>
<organism evidence="4 5">
    <name type="scientific">Microdochium bolleyi</name>
    <dbReference type="NCBI Taxonomy" id="196109"/>
    <lineage>
        <taxon>Eukaryota</taxon>
        <taxon>Fungi</taxon>
        <taxon>Dikarya</taxon>
        <taxon>Ascomycota</taxon>
        <taxon>Pezizomycotina</taxon>
        <taxon>Sordariomycetes</taxon>
        <taxon>Xylariomycetidae</taxon>
        <taxon>Xylariales</taxon>
        <taxon>Microdochiaceae</taxon>
        <taxon>Microdochium</taxon>
    </lineage>
</organism>
<evidence type="ECO:0000313" key="4">
    <source>
        <dbReference type="EMBL" id="KXJ86927.1"/>
    </source>
</evidence>
<proteinExistence type="predicted"/>
<keyword evidence="2" id="KW-0472">Membrane</keyword>
<name>A0A136IPR9_9PEZI</name>
<dbReference type="CDD" id="cd03426">
    <property type="entry name" value="NUDIX_CoAse_Nudt7"/>
    <property type="match status" value="1"/>
</dbReference>